<proteinExistence type="inferred from homology"/>
<evidence type="ECO:0000256" key="7">
    <source>
        <dbReference type="ARBA" id="ARBA00023235"/>
    </source>
</evidence>
<keyword evidence="6" id="KW-0238">DNA-binding</keyword>
<dbReference type="PRINTS" id="PR00418">
    <property type="entry name" value="TPI2FAMILY"/>
</dbReference>
<feature type="domain" description="Toprim" evidence="8">
    <location>
        <begin position="25"/>
        <end position="139"/>
    </location>
</feature>
<dbReference type="FunFam" id="3.40.50.670:FF:000001">
    <property type="entry name" value="DNA topoisomerase 2"/>
    <property type="match status" value="1"/>
</dbReference>
<name>T1BV09_9ZZZZ</name>
<keyword evidence="5" id="KW-0799">Topoisomerase</keyword>
<accession>T1BV09</accession>
<dbReference type="AlphaFoldDB" id="T1BV09"/>
<dbReference type="InterPro" id="IPR006171">
    <property type="entry name" value="TOPRIM_dom"/>
</dbReference>
<dbReference type="GO" id="GO:0005524">
    <property type="term" value="F:ATP binding"/>
    <property type="evidence" value="ECO:0007669"/>
    <property type="project" value="UniProtKB-KW"/>
</dbReference>
<sequence length="152" mass="17130">KKSIFSSAVLPGKLSDCILSDPEKTELFIVEGESAGGSSKQGRDKNIQAILPLRGKILNVEKASYEKIFDNKEIKTMITAFGTGINETFNAANIRYKKIIIMTDADVDGSHIRTLLLTFFYRYMRKIIELGYVYAAQPPLYRIGKGKDEYYC</sequence>
<dbReference type="Pfam" id="PF01751">
    <property type="entry name" value="Toprim"/>
    <property type="match status" value="1"/>
</dbReference>
<keyword evidence="3" id="KW-0547">Nucleotide-binding</keyword>
<protein>
    <submittedName>
        <fullName evidence="9">DNA gyrase subunit B</fullName>
    </submittedName>
</protein>
<evidence type="ECO:0000256" key="4">
    <source>
        <dbReference type="ARBA" id="ARBA00022840"/>
    </source>
</evidence>
<dbReference type="PANTHER" id="PTHR45866">
    <property type="entry name" value="DNA GYRASE/TOPOISOMERASE SUBUNIT B"/>
    <property type="match status" value="1"/>
</dbReference>
<gene>
    <name evidence="9" type="ORF">B2A_05024</name>
</gene>
<feature type="non-terminal residue" evidence="9">
    <location>
        <position position="1"/>
    </location>
</feature>
<dbReference type="EMBL" id="AUZZ01003441">
    <property type="protein sequence ID" value="EQD56999.1"/>
    <property type="molecule type" value="Genomic_DNA"/>
</dbReference>
<dbReference type="GO" id="GO:0003677">
    <property type="term" value="F:DNA binding"/>
    <property type="evidence" value="ECO:0007669"/>
    <property type="project" value="UniProtKB-KW"/>
</dbReference>
<dbReference type="PANTHER" id="PTHR45866:SF1">
    <property type="entry name" value="DNA GYRASE SUBUNIT B, MITOCHONDRIAL"/>
    <property type="match status" value="1"/>
</dbReference>
<evidence type="ECO:0000256" key="5">
    <source>
        <dbReference type="ARBA" id="ARBA00023029"/>
    </source>
</evidence>
<comment type="catalytic activity">
    <reaction evidence="1">
        <text>ATP-dependent breakage, passage and rejoining of double-stranded DNA.</text>
        <dbReference type="EC" id="5.6.2.2"/>
    </reaction>
</comment>
<dbReference type="InterPro" id="IPR001241">
    <property type="entry name" value="Topo_IIA"/>
</dbReference>
<feature type="non-terminal residue" evidence="9">
    <location>
        <position position="152"/>
    </location>
</feature>
<reference evidence="9" key="2">
    <citation type="journal article" date="2014" name="ISME J.">
        <title>Microbial stratification in low pH oxic and suboxic macroscopic growths along an acid mine drainage.</title>
        <authorList>
            <person name="Mendez-Garcia C."/>
            <person name="Mesa V."/>
            <person name="Sprenger R.R."/>
            <person name="Richter M."/>
            <person name="Diez M.S."/>
            <person name="Solano J."/>
            <person name="Bargiela R."/>
            <person name="Golyshina O.V."/>
            <person name="Manteca A."/>
            <person name="Ramos J.L."/>
            <person name="Gallego J.R."/>
            <person name="Llorente I."/>
            <person name="Martins Dos Santos V.A."/>
            <person name="Jensen O.N."/>
            <person name="Pelaez A.I."/>
            <person name="Sanchez J."/>
            <person name="Ferrer M."/>
        </authorList>
    </citation>
    <scope>NUCLEOTIDE SEQUENCE</scope>
</reference>
<comment type="caution">
    <text evidence="9">The sequence shown here is derived from an EMBL/GenBank/DDBJ whole genome shotgun (WGS) entry which is preliminary data.</text>
</comment>
<organism evidence="9">
    <name type="scientific">mine drainage metagenome</name>
    <dbReference type="NCBI Taxonomy" id="410659"/>
    <lineage>
        <taxon>unclassified sequences</taxon>
        <taxon>metagenomes</taxon>
        <taxon>ecological metagenomes</taxon>
    </lineage>
</organism>
<comment type="similarity">
    <text evidence="2">Belongs to the type II topoisomerase GyrB family.</text>
</comment>
<dbReference type="PROSITE" id="PS50880">
    <property type="entry name" value="TOPRIM"/>
    <property type="match status" value="1"/>
</dbReference>
<evidence type="ECO:0000256" key="3">
    <source>
        <dbReference type="ARBA" id="ARBA00022741"/>
    </source>
</evidence>
<dbReference type="GO" id="GO:0006265">
    <property type="term" value="P:DNA topological change"/>
    <property type="evidence" value="ECO:0007669"/>
    <property type="project" value="InterPro"/>
</dbReference>
<dbReference type="GO" id="GO:0003918">
    <property type="term" value="F:DNA topoisomerase type II (double strand cut, ATP-hydrolyzing) activity"/>
    <property type="evidence" value="ECO:0007669"/>
    <property type="project" value="UniProtKB-EC"/>
</dbReference>
<evidence type="ECO:0000313" key="9">
    <source>
        <dbReference type="EMBL" id="EQD56999.1"/>
    </source>
</evidence>
<dbReference type="InterPro" id="IPR013760">
    <property type="entry name" value="Topo_IIA-like_dom_sf"/>
</dbReference>
<dbReference type="SUPFAM" id="SSF56719">
    <property type="entry name" value="Type II DNA topoisomerase"/>
    <property type="match status" value="1"/>
</dbReference>
<reference evidence="9" key="1">
    <citation type="submission" date="2013-08" db="EMBL/GenBank/DDBJ databases">
        <authorList>
            <person name="Mendez C."/>
            <person name="Richter M."/>
            <person name="Ferrer M."/>
            <person name="Sanchez J."/>
        </authorList>
    </citation>
    <scope>NUCLEOTIDE SEQUENCE</scope>
</reference>
<keyword evidence="4" id="KW-0067">ATP-binding</keyword>
<evidence type="ECO:0000256" key="2">
    <source>
        <dbReference type="ARBA" id="ARBA00010708"/>
    </source>
</evidence>
<evidence type="ECO:0000256" key="6">
    <source>
        <dbReference type="ARBA" id="ARBA00023125"/>
    </source>
</evidence>
<dbReference type="Gene3D" id="3.40.50.670">
    <property type="match status" value="1"/>
</dbReference>
<dbReference type="InterPro" id="IPR013759">
    <property type="entry name" value="Topo_IIA_B_C"/>
</dbReference>
<keyword evidence="7" id="KW-0413">Isomerase</keyword>
<evidence type="ECO:0000259" key="8">
    <source>
        <dbReference type="PROSITE" id="PS50880"/>
    </source>
</evidence>
<evidence type="ECO:0000256" key="1">
    <source>
        <dbReference type="ARBA" id="ARBA00000185"/>
    </source>
</evidence>
<dbReference type="SMART" id="SM00433">
    <property type="entry name" value="TOP2c"/>
    <property type="match status" value="1"/>
</dbReference>